<protein>
    <recommendedName>
        <fullName evidence="4">F-box domain-containing protein</fullName>
    </recommendedName>
</protein>
<organism evidence="2 3">
    <name type="scientific">Sistotremastrum niveocremeum HHB9708</name>
    <dbReference type="NCBI Taxonomy" id="1314777"/>
    <lineage>
        <taxon>Eukaryota</taxon>
        <taxon>Fungi</taxon>
        <taxon>Dikarya</taxon>
        <taxon>Basidiomycota</taxon>
        <taxon>Agaricomycotina</taxon>
        <taxon>Agaricomycetes</taxon>
        <taxon>Sistotremastrales</taxon>
        <taxon>Sistotremastraceae</taxon>
        <taxon>Sertulicium</taxon>
        <taxon>Sertulicium niveocremeum</taxon>
    </lineage>
</organism>
<accession>A0A164WA68</accession>
<dbReference type="EMBL" id="KV419403">
    <property type="protein sequence ID" value="KZS94877.1"/>
    <property type="molecule type" value="Genomic_DNA"/>
</dbReference>
<feature type="compositionally biased region" description="Basic and acidic residues" evidence="1">
    <location>
        <begin position="529"/>
        <end position="541"/>
    </location>
</feature>
<evidence type="ECO:0000313" key="2">
    <source>
        <dbReference type="EMBL" id="KZS94877.1"/>
    </source>
</evidence>
<dbReference type="InterPro" id="IPR032675">
    <property type="entry name" value="LRR_dom_sf"/>
</dbReference>
<dbReference type="OrthoDB" id="2447803at2759"/>
<evidence type="ECO:0000256" key="1">
    <source>
        <dbReference type="SAM" id="MobiDB-lite"/>
    </source>
</evidence>
<sequence length="541" mass="61299">MAQWNAQTGVKAFWAIPELVAIAVDFLDVQSLSQCARVSRAVSEHALNSLYRKSARLTDIFGLLCPMRTDATTGTISFIVPLRPAHWTRFRHYNHRIQEVSVEFFDPQTRSISQKAIIDLLGTQPRQEPFLPSLRRLDWQDVHPSLNHLVILLFHEGLRELRISLDPSSSTSIMDFLPLRAPNLKFLQVWTTRMAEHDSQFHNATMEAIQRLPLVRLRMPPDPLSPGMLSVIAQKRELQSFWGYFFGPETFRPSTSESYGDSSDMTFPVLRECSVNCGDFLSGLDYFISAPQLVSLHINYGIQDNISTGLSMLSSLRLKDLMIAIRTWNIGGNQGPPPSPTIDVLRPILAMSSLEILVIVHPRPPGLSDEDIAELARSLPELRHIELCGHAREEPSEKVPTLECFKSLAQYCRKLISISIWIDASDPPPPISPNEMAFSSTLEVVYFHSSKIDRVWDVMAFLVSILPPLTILEWSPVSRHLRPVIGASEVHFHSLPSAAMNSCRSKWQEVSTLLSSRAQHRRAIQSQRSRIERERENMAHH</sequence>
<gene>
    <name evidence="2" type="ORF">SISNIDRAFT_484403</name>
</gene>
<dbReference type="Gene3D" id="3.80.10.10">
    <property type="entry name" value="Ribonuclease Inhibitor"/>
    <property type="match status" value="1"/>
</dbReference>
<name>A0A164WA68_9AGAM</name>
<dbReference type="AlphaFoldDB" id="A0A164WA68"/>
<reference evidence="2 3" key="1">
    <citation type="journal article" date="2016" name="Mol. Biol. Evol.">
        <title>Comparative Genomics of Early-Diverging Mushroom-Forming Fungi Provides Insights into the Origins of Lignocellulose Decay Capabilities.</title>
        <authorList>
            <person name="Nagy L.G."/>
            <person name="Riley R."/>
            <person name="Tritt A."/>
            <person name="Adam C."/>
            <person name="Daum C."/>
            <person name="Floudas D."/>
            <person name="Sun H."/>
            <person name="Yadav J.S."/>
            <person name="Pangilinan J."/>
            <person name="Larsson K.H."/>
            <person name="Matsuura K."/>
            <person name="Barry K."/>
            <person name="Labutti K."/>
            <person name="Kuo R."/>
            <person name="Ohm R.A."/>
            <person name="Bhattacharya S.S."/>
            <person name="Shirouzu T."/>
            <person name="Yoshinaga Y."/>
            <person name="Martin F.M."/>
            <person name="Grigoriev I.V."/>
            <person name="Hibbett D.S."/>
        </authorList>
    </citation>
    <scope>NUCLEOTIDE SEQUENCE [LARGE SCALE GENOMIC DNA]</scope>
    <source>
        <strain evidence="2 3">HHB9708</strain>
    </source>
</reference>
<feature type="region of interest" description="Disordered" evidence="1">
    <location>
        <begin position="521"/>
        <end position="541"/>
    </location>
</feature>
<dbReference type="Proteomes" id="UP000076722">
    <property type="component" value="Unassembled WGS sequence"/>
</dbReference>
<proteinExistence type="predicted"/>
<evidence type="ECO:0008006" key="4">
    <source>
        <dbReference type="Google" id="ProtNLM"/>
    </source>
</evidence>
<evidence type="ECO:0000313" key="3">
    <source>
        <dbReference type="Proteomes" id="UP000076722"/>
    </source>
</evidence>
<keyword evidence="3" id="KW-1185">Reference proteome</keyword>